<evidence type="ECO:0000256" key="1">
    <source>
        <dbReference type="SAM" id="MobiDB-lite"/>
    </source>
</evidence>
<dbReference type="EMBL" id="JAADJZ010000011">
    <property type="protein sequence ID" value="KAF2871378.1"/>
    <property type="molecule type" value="Genomic_DNA"/>
</dbReference>
<feature type="region of interest" description="Disordered" evidence="1">
    <location>
        <begin position="262"/>
        <end position="332"/>
    </location>
</feature>
<dbReference type="Proteomes" id="UP000481861">
    <property type="component" value="Unassembled WGS sequence"/>
</dbReference>
<feature type="region of interest" description="Disordered" evidence="1">
    <location>
        <begin position="362"/>
        <end position="425"/>
    </location>
</feature>
<feature type="compositionally biased region" description="Polar residues" evidence="1">
    <location>
        <begin position="276"/>
        <end position="291"/>
    </location>
</feature>
<evidence type="ECO:0000313" key="3">
    <source>
        <dbReference type="Proteomes" id="UP000481861"/>
    </source>
</evidence>
<dbReference type="OrthoDB" id="3799800at2759"/>
<name>A0A7C8M7U1_9PLEO</name>
<sequence length="459" mass="50690">MEGLHPPAIVSDLLCWHDCCSCVQRNDSNHPVWTMNSGLHKHLVWPSYASSPSFASILPRIMAAPGSINIPVGGPLHDVTTERITISPRARINCSFLGSLSSDCALPTVSSVPFQFILQYLNGDLTLQCLQGTGHASLLFFARMWVLAARIGLPYLQNALVDKQTELYLNAKRDPHAQLYRQLDDGAVDSAFNHLRSKLGPGSCAEDFLIWVVGRLAPDLDELDASLHRAVEQRGFSSRIARDIRIVARGFEPDAIEARDTRFRVNTANPPRYRTPSVQRPQSAQIIGQQDQSEDERPSTPDPRPRPVNSAPQNPSPIRPGLRGGGSGLRVIGLPDSDADEIVIRNPVIISDIQSVIDGHGRPFRYTGSPGGDFSFTGNARARRDQSGESRARRPPPDHGSSRSESDHRSSGSGSGRRDSSGGVTKEYDEGIALQRGKWCWHLHLWSWTWRSGKKSRRR</sequence>
<gene>
    <name evidence="2" type="ORF">BDV95DRAFT_636237</name>
</gene>
<reference evidence="2 3" key="1">
    <citation type="submission" date="2020-01" db="EMBL/GenBank/DDBJ databases">
        <authorList>
            <consortium name="DOE Joint Genome Institute"/>
            <person name="Haridas S."/>
            <person name="Albert R."/>
            <person name="Binder M."/>
            <person name="Bloem J."/>
            <person name="Labutti K."/>
            <person name="Salamov A."/>
            <person name="Andreopoulos B."/>
            <person name="Baker S.E."/>
            <person name="Barry K."/>
            <person name="Bills G."/>
            <person name="Bluhm B.H."/>
            <person name="Cannon C."/>
            <person name="Castanera R."/>
            <person name="Culley D.E."/>
            <person name="Daum C."/>
            <person name="Ezra D."/>
            <person name="Gonzalez J.B."/>
            <person name="Henrissat B."/>
            <person name="Kuo A."/>
            <person name="Liang C."/>
            <person name="Lipzen A."/>
            <person name="Lutzoni F."/>
            <person name="Magnuson J."/>
            <person name="Mondo S."/>
            <person name="Nolan M."/>
            <person name="Ohm R."/>
            <person name="Pangilinan J."/>
            <person name="Park H.-J.H."/>
            <person name="Ramirez L."/>
            <person name="Alfaro M."/>
            <person name="Sun H."/>
            <person name="Tritt A."/>
            <person name="Yoshinaga Y."/>
            <person name="Zwiers L.-H.L."/>
            <person name="Turgeon B.G."/>
            <person name="Goodwin S.B."/>
            <person name="Spatafora J.W."/>
            <person name="Crous P.W."/>
            <person name="Grigoriev I.V."/>
        </authorList>
    </citation>
    <scope>NUCLEOTIDE SEQUENCE [LARGE SCALE GENOMIC DNA]</scope>
    <source>
        <strain evidence="2 3">CBS 611.86</strain>
    </source>
</reference>
<feature type="compositionally biased region" description="Basic and acidic residues" evidence="1">
    <location>
        <begin position="295"/>
        <end position="305"/>
    </location>
</feature>
<comment type="caution">
    <text evidence="2">The sequence shown here is derived from an EMBL/GenBank/DDBJ whole genome shotgun (WGS) entry which is preliminary data.</text>
</comment>
<evidence type="ECO:0000313" key="2">
    <source>
        <dbReference type="EMBL" id="KAF2871378.1"/>
    </source>
</evidence>
<organism evidence="2 3">
    <name type="scientific">Massariosphaeria phaeospora</name>
    <dbReference type="NCBI Taxonomy" id="100035"/>
    <lineage>
        <taxon>Eukaryota</taxon>
        <taxon>Fungi</taxon>
        <taxon>Dikarya</taxon>
        <taxon>Ascomycota</taxon>
        <taxon>Pezizomycotina</taxon>
        <taxon>Dothideomycetes</taxon>
        <taxon>Pleosporomycetidae</taxon>
        <taxon>Pleosporales</taxon>
        <taxon>Pleosporales incertae sedis</taxon>
        <taxon>Massariosphaeria</taxon>
    </lineage>
</organism>
<dbReference type="AlphaFoldDB" id="A0A7C8M7U1"/>
<feature type="compositionally biased region" description="Basic and acidic residues" evidence="1">
    <location>
        <begin position="382"/>
        <end position="420"/>
    </location>
</feature>
<proteinExistence type="predicted"/>
<accession>A0A7C8M7U1</accession>
<protein>
    <recommendedName>
        <fullName evidence="4">BTB domain-containing protein</fullName>
    </recommendedName>
</protein>
<evidence type="ECO:0008006" key="4">
    <source>
        <dbReference type="Google" id="ProtNLM"/>
    </source>
</evidence>
<keyword evidence="3" id="KW-1185">Reference proteome</keyword>